<evidence type="ECO:0000256" key="2">
    <source>
        <dbReference type="ARBA" id="ARBA00023125"/>
    </source>
</evidence>
<proteinExistence type="predicted"/>
<dbReference type="Proteomes" id="UP000282211">
    <property type="component" value="Unassembled WGS sequence"/>
</dbReference>
<dbReference type="AlphaFoldDB" id="A0A420WD04"/>
<dbReference type="PANTHER" id="PTHR47506:SF6">
    <property type="entry name" value="HTH-TYPE TRANSCRIPTIONAL REPRESSOR NEMR"/>
    <property type="match status" value="1"/>
</dbReference>
<accession>A0A420WD04</accession>
<dbReference type="EMBL" id="RBII01000002">
    <property type="protein sequence ID" value="RKQ68858.1"/>
    <property type="molecule type" value="Genomic_DNA"/>
</dbReference>
<keyword evidence="7" id="KW-1185">Reference proteome</keyword>
<dbReference type="RefSeq" id="WP_121100613.1">
    <property type="nucleotide sequence ID" value="NZ_RBII01000002.1"/>
</dbReference>
<reference evidence="6 7" key="1">
    <citation type="submission" date="2018-10" db="EMBL/GenBank/DDBJ databases">
        <title>Genomic Encyclopedia of Type Strains, Phase IV (KMG-IV): sequencing the most valuable type-strain genomes for metagenomic binning, comparative biology and taxonomic classification.</title>
        <authorList>
            <person name="Goeker M."/>
        </authorList>
    </citation>
    <scope>NUCLEOTIDE SEQUENCE [LARGE SCALE GENOMIC DNA]</scope>
    <source>
        <strain evidence="6 7">DSM 22008</strain>
    </source>
</reference>
<keyword evidence="2 4" id="KW-0238">DNA-binding</keyword>
<protein>
    <submittedName>
        <fullName evidence="6">TetR family transcriptional regulator</fullName>
    </submittedName>
</protein>
<dbReference type="GO" id="GO:0003677">
    <property type="term" value="F:DNA binding"/>
    <property type="evidence" value="ECO:0007669"/>
    <property type="project" value="UniProtKB-UniRule"/>
</dbReference>
<name>A0A420WD04_9PROT</name>
<evidence type="ECO:0000256" key="4">
    <source>
        <dbReference type="PROSITE-ProRule" id="PRU00335"/>
    </source>
</evidence>
<comment type="caution">
    <text evidence="6">The sequence shown here is derived from an EMBL/GenBank/DDBJ whole genome shotgun (WGS) entry which is preliminary data.</text>
</comment>
<evidence type="ECO:0000259" key="5">
    <source>
        <dbReference type="PROSITE" id="PS50977"/>
    </source>
</evidence>
<evidence type="ECO:0000256" key="3">
    <source>
        <dbReference type="ARBA" id="ARBA00023163"/>
    </source>
</evidence>
<evidence type="ECO:0000313" key="7">
    <source>
        <dbReference type="Proteomes" id="UP000282211"/>
    </source>
</evidence>
<evidence type="ECO:0000256" key="1">
    <source>
        <dbReference type="ARBA" id="ARBA00023015"/>
    </source>
</evidence>
<gene>
    <name evidence="6" type="ORF">DES40_1632</name>
</gene>
<dbReference type="Pfam" id="PF00440">
    <property type="entry name" value="TetR_N"/>
    <property type="match status" value="1"/>
</dbReference>
<dbReference type="InParanoid" id="A0A420WD04"/>
<dbReference type="SUPFAM" id="SSF48498">
    <property type="entry name" value="Tetracyclin repressor-like, C-terminal domain"/>
    <property type="match status" value="1"/>
</dbReference>
<dbReference type="SUPFAM" id="SSF46689">
    <property type="entry name" value="Homeodomain-like"/>
    <property type="match status" value="1"/>
</dbReference>
<feature type="domain" description="HTH tetR-type" evidence="5">
    <location>
        <begin position="1"/>
        <end position="61"/>
    </location>
</feature>
<evidence type="ECO:0000313" key="6">
    <source>
        <dbReference type="EMBL" id="RKQ68858.1"/>
    </source>
</evidence>
<keyword evidence="3" id="KW-0804">Transcription</keyword>
<dbReference type="InterPro" id="IPR036271">
    <property type="entry name" value="Tet_transcr_reg_TetR-rel_C_sf"/>
</dbReference>
<dbReference type="PANTHER" id="PTHR47506">
    <property type="entry name" value="TRANSCRIPTIONAL REGULATORY PROTEIN"/>
    <property type="match status" value="1"/>
</dbReference>
<dbReference type="PRINTS" id="PR00455">
    <property type="entry name" value="HTHTETR"/>
</dbReference>
<dbReference type="OrthoDB" id="9811084at2"/>
<feature type="DNA-binding region" description="H-T-H motif" evidence="4">
    <location>
        <begin position="24"/>
        <end position="43"/>
    </location>
</feature>
<dbReference type="Gene3D" id="1.10.357.10">
    <property type="entry name" value="Tetracycline Repressor, domain 2"/>
    <property type="match status" value="1"/>
</dbReference>
<sequence>MNSASQILDTAERRMRTSGYNAVSYRDIAAEIGIKSSSLHYHFPKKEDLGVALVRRYTENFRNRLTENTANDTRSEQSISAFIDMFRYALEEQRLVCLCAIFGAEAPGLPHSVTTEVKSFFKENTAWLSARYEDLGHKPPLEKANTTLALLQGAMIMSSVNGDNSIFGAAVKAIEQDLN</sequence>
<dbReference type="PROSITE" id="PS50977">
    <property type="entry name" value="HTH_TETR_2"/>
    <property type="match status" value="1"/>
</dbReference>
<dbReference type="InterPro" id="IPR001647">
    <property type="entry name" value="HTH_TetR"/>
</dbReference>
<dbReference type="InterPro" id="IPR009057">
    <property type="entry name" value="Homeodomain-like_sf"/>
</dbReference>
<keyword evidence="1" id="KW-0805">Transcription regulation</keyword>
<organism evidence="6 7">
    <name type="scientific">Litorimonas taeanensis</name>
    <dbReference type="NCBI Taxonomy" id="568099"/>
    <lineage>
        <taxon>Bacteria</taxon>
        <taxon>Pseudomonadati</taxon>
        <taxon>Pseudomonadota</taxon>
        <taxon>Alphaproteobacteria</taxon>
        <taxon>Maricaulales</taxon>
        <taxon>Robiginitomaculaceae</taxon>
    </lineage>
</organism>